<dbReference type="Gene3D" id="2.40.160.60">
    <property type="entry name" value="Outer membrane protein transport protein (OMPP1/FadL/TodX)"/>
    <property type="match status" value="1"/>
</dbReference>
<organism evidence="2 3">
    <name type="scientific">Serratia symbiotica</name>
    <dbReference type="NCBI Taxonomy" id="138074"/>
    <lineage>
        <taxon>Bacteria</taxon>
        <taxon>Pseudomonadati</taxon>
        <taxon>Pseudomonadota</taxon>
        <taxon>Gammaproteobacteria</taxon>
        <taxon>Enterobacterales</taxon>
        <taxon>Yersiniaceae</taxon>
        <taxon>Serratia</taxon>
    </lineage>
</organism>
<name>A0A068Z743_9GAMM</name>
<dbReference type="EMBL" id="CP050855">
    <property type="protein sequence ID" value="QLH61957.1"/>
    <property type="molecule type" value="Genomic_DNA"/>
</dbReference>
<keyword evidence="1" id="KW-0732">Signal</keyword>
<proteinExistence type="predicted"/>
<dbReference type="STRING" id="138074.SYMBAF_180036"/>
<evidence type="ECO:0000313" key="3">
    <source>
        <dbReference type="Proteomes" id="UP000042738"/>
    </source>
</evidence>
<gene>
    <name evidence="2" type="ORF">SYMBAF_02010</name>
</gene>
<evidence type="ECO:0000313" key="2">
    <source>
        <dbReference type="EMBL" id="QLH61957.1"/>
    </source>
</evidence>
<dbReference type="AlphaFoldDB" id="A0A068Z743"/>
<dbReference type="Pfam" id="PF13729">
    <property type="entry name" value="TraF_2"/>
    <property type="match status" value="1"/>
</dbReference>
<dbReference type="RefSeq" id="WP_082026893.1">
    <property type="nucleotide sequence ID" value="NZ_CP050855.1"/>
</dbReference>
<accession>A0A068Z743</accession>
<feature type="signal peptide" evidence="1">
    <location>
        <begin position="1"/>
        <end position="25"/>
    </location>
</feature>
<reference evidence="2 3" key="1">
    <citation type="journal article" date="2014" name="Genome Announc.">
        <title>Whole-Genome Sequence of Serratia symbiotica Strain CWBI-2.3T, a Free-Living Symbiont of the Black Bean Aphid Aphis fabae.</title>
        <authorList>
            <person name="Foray V."/>
            <person name="Grigorescu A.S."/>
            <person name="Sabri A."/>
            <person name="Haubruge E."/>
            <person name="Lognay G."/>
            <person name="Francis F."/>
            <person name="Fauconnier M.L."/>
            <person name="Hance T."/>
            <person name="Thonart P."/>
        </authorList>
    </citation>
    <scope>NUCLEOTIDE SEQUENCE [LARGE SCALE GENOMIC DNA]</scope>
    <source>
        <strain evidence="2">CWBI-2.3</strain>
    </source>
</reference>
<dbReference type="InterPro" id="IPR032811">
    <property type="entry name" value="Put_conjugal_transfer"/>
</dbReference>
<sequence length="402" mass="42525">MMNITMITRSLTLALVTTSVPALHAATTWTEARNDAMGGTGVASSGYAAAALVNPALMTRHNTHDHVGVILPGVGVHVSDPDNLQDGLNQVKDTWSRFSDPADSGNSSAQATPLKKALLDVSGHSGRASAGVSTVIAIPNDTLPFALVVKGWGQAKARALVTSHDLAYLDAAQTGILSPTQDNLNPLTSRAEGVAALVSEYGLALAHPFTLVSTPMSVGITPKLQRVDTWNYNVSISHYSPSEFHSGEWKHSESGGNVDVGFSAQLTPEWAVGLTGQNLVSRNVETREVNSLKDTFQIRPQATAGTAWSNGFITLATDIDLTPASGFSSDEKARYAGVGAELNAWNWAQLRAGYRANMRNSDHNMFTAGIGISPFDVVHLDLTGMAGTHRSYGAAAQLVFTF</sequence>
<feature type="chain" id="PRO_5030002370" evidence="1">
    <location>
        <begin position="26"/>
        <end position="402"/>
    </location>
</feature>
<evidence type="ECO:0000256" key="1">
    <source>
        <dbReference type="SAM" id="SignalP"/>
    </source>
</evidence>
<dbReference type="GeneID" id="93735299"/>
<protein>
    <submittedName>
        <fullName evidence="2">Conjugal transfer protein TraF</fullName>
    </submittedName>
</protein>
<dbReference type="Proteomes" id="UP000042738">
    <property type="component" value="Chromosome"/>
</dbReference>